<dbReference type="Pfam" id="PF07907">
    <property type="entry name" value="YibE_F"/>
    <property type="match status" value="1"/>
</dbReference>
<feature type="transmembrane region" description="Helical" evidence="1">
    <location>
        <begin position="340"/>
        <end position="362"/>
    </location>
</feature>
<feature type="chain" id="PRO_5007594927" evidence="2">
    <location>
        <begin position="22"/>
        <end position="365"/>
    </location>
</feature>
<dbReference type="STRING" id="1794912.AXX12_07335"/>
<feature type="transmembrane region" description="Helical" evidence="1">
    <location>
        <begin position="119"/>
        <end position="152"/>
    </location>
</feature>
<sequence>MSRLAILLVLILLTFSSSAMAQTPSAPPLTYVKGEVLDVAPIQESTQKTFLTGQGDVVTLRLTTGPEKGKIVDTFNYFSGRSMYEFKVNRGDKVIIAVSNDLGRTTYHVSDFDRFDYTWWLFGLFALALIVFGGFIGLKSVLVIAFSVFLILNVFLNRVLAADVSLTVLTLATSAIIAGLTQTVISGWNTKSFAAILGTIGGVIIAGVLSVASIHLMNLTGLDSEEAMMLKATVLKAVDFRGLLFSGMVLGSLGAVLDVTISISSAIYEVKQAQPDIGVKQLFAAGMNVGRDIMGTNSNTLILAYIGSSLPLLLLIAAQPQSSMLPILNQNMIVTEIARALSGSIGVVCAIPLTAMISAWLMRNE</sequence>
<dbReference type="RefSeq" id="WP_066241358.1">
    <property type="nucleotide sequence ID" value="NZ_LSGP01000017.1"/>
</dbReference>
<proteinExistence type="predicted"/>
<evidence type="ECO:0000256" key="2">
    <source>
        <dbReference type="SAM" id="SignalP"/>
    </source>
</evidence>
<keyword evidence="2" id="KW-0732">Signal</keyword>
<feature type="transmembrane region" description="Helical" evidence="1">
    <location>
        <begin position="193"/>
        <end position="222"/>
    </location>
</feature>
<reference evidence="3 4" key="1">
    <citation type="submission" date="2016-02" db="EMBL/GenBank/DDBJ databases">
        <title>Anaerosporomusa subterraneum gen. nov., sp. nov., a spore-forming obligate anaerobe isolated from saprolite.</title>
        <authorList>
            <person name="Choi J.K."/>
            <person name="Shah M."/>
            <person name="Yee N."/>
        </authorList>
    </citation>
    <scope>NUCLEOTIDE SEQUENCE [LARGE SCALE GENOMIC DNA]</scope>
    <source>
        <strain evidence="3 4">RU4</strain>
    </source>
</reference>
<dbReference type="PANTHER" id="PTHR41771:SF1">
    <property type="entry name" value="MEMBRANE PROTEIN"/>
    <property type="match status" value="1"/>
</dbReference>
<feature type="transmembrane region" description="Helical" evidence="1">
    <location>
        <begin position="159"/>
        <end position="181"/>
    </location>
</feature>
<dbReference type="AlphaFoldDB" id="A0A154BQH5"/>
<accession>A0A154BQH5</accession>
<feature type="transmembrane region" description="Helical" evidence="1">
    <location>
        <begin position="301"/>
        <end position="319"/>
    </location>
</feature>
<feature type="signal peptide" evidence="2">
    <location>
        <begin position="1"/>
        <end position="21"/>
    </location>
</feature>
<evidence type="ECO:0000313" key="3">
    <source>
        <dbReference type="EMBL" id="KYZ76244.1"/>
    </source>
</evidence>
<protein>
    <submittedName>
        <fullName evidence="3">YibE/F family protein</fullName>
    </submittedName>
</protein>
<comment type="caution">
    <text evidence="3">The sequence shown here is derived from an EMBL/GenBank/DDBJ whole genome shotgun (WGS) entry which is preliminary data.</text>
</comment>
<keyword evidence="1" id="KW-0812">Transmembrane</keyword>
<keyword evidence="4" id="KW-1185">Reference proteome</keyword>
<dbReference type="InterPro" id="IPR012507">
    <property type="entry name" value="YibE_F"/>
</dbReference>
<keyword evidence="1" id="KW-1133">Transmembrane helix</keyword>
<dbReference type="Proteomes" id="UP000076268">
    <property type="component" value="Unassembled WGS sequence"/>
</dbReference>
<dbReference type="PANTHER" id="PTHR41771">
    <property type="entry name" value="MEMBRANE PROTEIN-RELATED"/>
    <property type="match status" value="1"/>
</dbReference>
<evidence type="ECO:0000256" key="1">
    <source>
        <dbReference type="SAM" id="Phobius"/>
    </source>
</evidence>
<name>A0A154BQH5_ANASB</name>
<evidence type="ECO:0000313" key="4">
    <source>
        <dbReference type="Proteomes" id="UP000076268"/>
    </source>
</evidence>
<organism evidence="3 4">
    <name type="scientific">Anaerosporomusa subterranea</name>
    <dbReference type="NCBI Taxonomy" id="1794912"/>
    <lineage>
        <taxon>Bacteria</taxon>
        <taxon>Bacillati</taxon>
        <taxon>Bacillota</taxon>
        <taxon>Negativicutes</taxon>
        <taxon>Acetonemataceae</taxon>
        <taxon>Anaerosporomusa</taxon>
    </lineage>
</organism>
<keyword evidence="1" id="KW-0472">Membrane</keyword>
<feature type="transmembrane region" description="Helical" evidence="1">
    <location>
        <begin position="243"/>
        <end position="268"/>
    </location>
</feature>
<dbReference type="EMBL" id="LSGP01000017">
    <property type="protein sequence ID" value="KYZ76244.1"/>
    <property type="molecule type" value="Genomic_DNA"/>
</dbReference>
<gene>
    <name evidence="3" type="ORF">AXX12_07335</name>
</gene>